<dbReference type="InterPro" id="IPR000182">
    <property type="entry name" value="GNAT_dom"/>
</dbReference>
<reference evidence="2 3" key="1">
    <citation type="submission" date="2024-11" db="EMBL/GenBank/DDBJ databases">
        <authorList>
            <person name="Heng Y.C."/>
            <person name="Lim A.C.H."/>
            <person name="Lee J.K.Y."/>
            <person name="Kittelmann S."/>
        </authorList>
    </citation>
    <scope>NUCLEOTIDE SEQUENCE [LARGE SCALE GENOMIC DNA]</scope>
    <source>
        <strain evidence="2 3">WILCCON 0185</strain>
    </source>
</reference>
<evidence type="ECO:0000259" key="1">
    <source>
        <dbReference type="PROSITE" id="PS51186"/>
    </source>
</evidence>
<keyword evidence="3" id="KW-1185">Reference proteome</keyword>
<evidence type="ECO:0000313" key="2">
    <source>
        <dbReference type="EMBL" id="MFL0247122.1"/>
    </source>
</evidence>
<feature type="domain" description="N-acetyltransferase" evidence="1">
    <location>
        <begin position="1"/>
        <end position="107"/>
    </location>
</feature>
<keyword evidence="2" id="KW-0808">Transferase</keyword>
<protein>
    <submittedName>
        <fullName evidence="2">GNAT family N-acetyltransferase</fullName>
        <ecNumber evidence="2">2.3.1.-</ecNumber>
    </submittedName>
</protein>
<dbReference type="InterPro" id="IPR016181">
    <property type="entry name" value="Acyl_CoA_acyltransferase"/>
</dbReference>
<dbReference type="EMBL" id="JBJHZZ010000004">
    <property type="protein sequence ID" value="MFL0247122.1"/>
    <property type="molecule type" value="Genomic_DNA"/>
</dbReference>
<dbReference type="Proteomes" id="UP001623591">
    <property type="component" value="Unassembled WGS sequence"/>
</dbReference>
<organism evidence="2 3">
    <name type="scientific">Candidatus Clostridium stratigraminis</name>
    <dbReference type="NCBI Taxonomy" id="3381661"/>
    <lineage>
        <taxon>Bacteria</taxon>
        <taxon>Bacillati</taxon>
        <taxon>Bacillota</taxon>
        <taxon>Clostridia</taxon>
        <taxon>Eubacteriales</taxon>
        <taxon>Clostridiaceae</taxon>
        <taxon>Clostridium</taxon>
    </lineage>
</organism>
<dbReference type="PROSITE" id="PS51186">
    <property type="entry name" value="GNAT"/>
    <property type="match status" value="1"/>
</dbReference>
<dbReference type="EC" id="2.3.1.-" evidence="2"/>
<dbReference type="CDD" id="cd04301">
    <property type="entry name" value="NAT_SF"/>
    <property type="match status" value="1"/>
</dbReference>
<gene>
    <name evidence="2" type="ORF">ACJDUG_09065</name>
</gene>
<proteinExistence type="predicted"/>
<accession>A0ABW8T3V8</accession>
<comment type="caution">
    <text evidence="2">The sequence shown here is derived from an EMBL/GenBank/DDBJ whole genome shotgun (WGS) entry which is preliminary data.</text>
</comment>
<evidence type="ECO:0000313" key="3">
    <source>
        <dbReference type="Proteomes" id="UP001623591"/>
    </source>
</evidence>
<sequence length="117" mass="13669">MIKFIIWLYIGLTDKNRVLERGCLSQFCIKESYRNIGIGSTLFKKSMEWLDLFKEINDVFIFVSNGNDNALEFYKGKGFKASHQILDGFITVLRNSCFKVVMRKHIARVEISTLFIF</sequence>
<dbReference type="SUPFAM" id="SSF55729">
    <property type="entry name" value="Acyl-CoA N-acyltransferases (Nat)"/>
    <property type="match status" value="1"/>
</dbReference>
<dbReference type="Gene3D" id="3.40.630.30">
    <property type="match status" value="1"/>
</dbReference>
<name>A0ABW8T3V8_9CLOT</name>
<dbReference type="Pfam" id="PF00583">
    <property type="entry name" value="Acetyltransf_1"/>
    <property type="match status" value="1"/>
</dbReference>
<keyword evidence="2" id="KW-0012">Acyltransferase</keyword>
<dbReference type="GO" id="GO:0016746">
    <property type="term" value="F:acyltransferase activity"/>
    <property type="evidence" value="ECO:0007669"/>
    <property type="project" value="UniProtKB-KW"/>
</dbReference>